<dbReference type="EMBL" id="MCFA01000127">
    <property type="protein sequence ID" value="ORY05302.1"/>
    <property type="molecule type" value="Genomic_DNA"/>
</dbReference>
<feature type="compositionally biased region" description="Polar residues" evidence="1">
    <location>
        <begin position="199"/>
        <end position="209"/>
    </location>
</feature>
<name>A0A1Y1Z4S8_9PLEO</name>
<sequence>MASNTGKENIADGLVASASFSKAPSLSPKKSTRKTRSKSIGPGGLGALEEPALRETTGNRRKSAFIPAVKSILASNDEDKERRREARRKSLAKRRVSFAPEATLHTWDVVEYLRDATTSSASSEATRRASSVSQASSRTSPSPDSDAEEPPSTPPEQVEEPEPLPGSSPANQRDLHQKKHRRRSSGIPPMDFNNPDDVFSSSPLSVDNDSPNKNDGSDSLSDEDEAAININSPTESRDSSESSAKLDAALRQATALAETQKLELDTEGDVSMQLAEEEVTAAFKPWAKKVAGTPRAPQDSPPFRDQENGGQFTSKAPQGTLLGTTNDSDGDDMSMDITKALGRIVPQATSESPEQDDATMDLTVPLGSIQQVSSKEPAGRRKSLKRRRSSLLDVSQGSPAKRTASRRTSLRQKLISEENSSLDDETMDLTVAIGGIKKAASFEQPAQRTS</sequence>
<feature type="compositionally biased region" description="Polar residues" evidence="1">
    <location>
        <begin position="308"/>
        <end position="327"/>
    </location>
</feature>
<reference evidence="2 3" key="1">
    <citation type="submission" date="2016-07" db="EMBL/GenBank/DDBJ databases">
        <title>Pervasive Adenine N6-methylation of Active Genes in Fungi.</title>
        <authorList>
            <consortium name="DOE Joint Genome Institute"/>
            <person name="Mondo S.J."/>
            <person name="Dannebaum R.O."/>
            <person name="Kuo R.C."/>
            <person name="Labutti K."/>
            <person name="Haridas S."/>
            <person name="Kuo A."/>
            <person name="Salamov A."/>
            <person name="Ahrendt S.R."/>
            <person name="Lipzen A."/>
            <person name="Sullivan W."/>
            <person name="Andreopoulos W.B."/>
            <person name="Clum A."/>
            <person name="Lindquist E."/>
            <person name="Daum C."/>
            <person name="Ramamoorthy G.K."/>
            <person name="Gryganskyi A."/>
            <person name="Culley D."/>
            <person name="Magnuson J.K."/>
            <person name="James T.Y."/>
            <person name="O'Malley M.A."/>
            <person name="Stajich J.E."/>
            <person name="Spatafora J.W."/>
            <person name="Visel A."/>
            <person name="Grigoriev I.V."/>
        </authorList>
    </citation>
    <scope>NUCLEOTIDE SEQUENCE [LARGE SCALE GENOMIC DNA]</scope>
    <source>
        <strain evidence="2 3">CBS 115471</strain>
    </source>
</reference>
<dbReference type="STRING" id="1231657.A0A1Y1Z4S8"/>
<dbReference type="PANTHER" id="PTHR28260:SF1">
    <property type="entry name" value="SPINDLE POLE BODY COMPONENT SPC105"/>
    <property type="match status" value="1"/>
</dbReference>
<feature type="region of interest" description="Disordered" evidence="1">
    <location>
        <begin position="117"/>
        <end position="247"/>
    </location>
</feature>
<dbReference type="Proteomes" id="UP000193144">
    <property type="component" value="Unassembled WGS sequence"/>
</dbReference>
<dbReference type="GO" id="GO:0034501">
    <property type="term" value="P:protein localization to kinetochore"/>
    <property type="evidence" value="ECO:0007669"/>
    <property type="project" value="TreeGrafter"/>
</dbReference>
<dbReference type="InterPro" id="IPR033338">
    <property type="entry name" value="Spc105/Spc7"/>
</dbReference>
<keyword evidence="3" id="KW-1185">Reference proteome</keyword>
<gene>
    <name evidence="2" type="ORF">BCR34DRAFT_604585</name>
</gene>
<dbReference type="SMART" id="SM01315">
    <property type="entry name" value="Spc7_N"/>
    <property type="match status" value="1"/>
</dbReference>
<protein>
    <submittedName>
        <fullName evidence="2">Uncharacterized protein</fullName>
    </submittedName>
</protein>
<accession>A0A1Y1Z4S8</accession>
<feature type="compositionally biased region" description="Low complexity" evidence="1">
    <location>
        <begin position="117"/>
        <end position="144"/>
    </location>
</feature>
<feature type="region of interest" description="Disordered" evidence="1">
    <location>
        <begin position="286"/>
        <end position="411"/>
    </location>
</feature>
<feature type="non-terminal residue" evidence="2">
    <location>
        <position position="450"/>
    </location>
</feature>
<feature type="compositionally biased region" description="Basic residues" evidence="1">
    <location>
        <begin position="380"/>
        <end position="389"/>
    </location>
</feature>
<proteinExistence type="predicted"/>
<feature type="region of interest" description="Disordered" evidence="1">
    <location>
        <begin position="1"/>
        <end position="100"/>
    </location>
</feature>
<evidence type="ECO:0000256" key="1">
    <source>
        <dbReference type="SAM" id="MobiDB-lite"/>
    </source>
</evidence>
<dbReference type="OrthoDB" id="5592879at2759"/>
<dbReference type="AlphaFoldDB" id="A0A1Y1Z4S8"/>
<evidence type="ECO:0000313" key="3">
    <source>
        <dbReference type="Proteomes" id="UP000193144"/>
    </source>
</evidence>
<organism evidence="2 3">
    <name type="scientific">Clohesyomyces aquaticus</name>
    <dbReference type="NCBI Taxonomy" id="1231657"/>
    <lineage>
        <taxon>Eukaryota</taxon>
        <taxon>Fungi</taxon>
        <taxon>Dikarya</taxon>
        <taxon>Ascomycota</taxon>
        <taxon>Pezizomycotina</taxon>
        <taxon>Dothideomycetes</taxon>
        <taxon>Pleosporomycetidae</taxon>
        <taxon>Pleosporales</taxon>
        <taxon>Lindgomycetaceae</taxon>
        <taxon>Clohesyomyces</taxon>
    </lineage>
</organism>
<comment type="caution">
    <text evidence="2">The sequence shown here is derived from an EMBL/GenBank/DDBJ whole genome shotgun (WGS) entry which is preliminary data.</text>
</comment>
<feature type="compositionally biased region" description="Basic residues" evidence="1">
    <location>
        <begin position="85"/>
        <end position="96"/>
    </location>
</feature>
<dbReference type="GO" id="GO:1990758">
    <property type="term" value="P:mitotic sister chromatid biorientation"/>
    <property type="evidence" value="ECO:0007669"/>
    <property type="project" value="TreeGrafter"/>
</dbReference>
<evidence type="ECO:0000313" key="2">
    <source>
        <dbReference type="EMBL" id="ORY05302.1"/>
    </source>
</evidence>
<dbReference type="GO" id="GO:0000776">
    <property type="term" value="C:kinetochore"/>
    <property type="evidence" value="ECO:0007669"/>
    <property type="project" value="TreeGrafter"/>
</dbReference>
<dbReference type="GO" id="GO:0007094">
    <property type="term" value="P:mitotic spindle assembly checkpoint signaling"/>
    <property type="evidence" value="ECO:0007669"/>
    <property type="project" value="TreeGrafter"/>
</dbReference>
<dbReference type="PANTHER" id="PTHR28260">
    <property type="entry name" value="SPINDLE POLE BODY COMPONENT SPC105"/>
    <property type="match status" value="1"/>
</dbReference>
<dbReference type="Pfam" id="PF15402">
    <property type="entry name" value="MELT_2"/>
    <property type="match status" value="3"/>
</dbReference>